<dbReference type="KEGG" id="lbc:LACBIDRAFT_333140"/>
<dbReference type="RefSeq" id="XP_001887785.1">
    <property type="nucleotide sequence ID" value="XM_001887750.1"/>
</dbReference>
<proteinExistence type="predicted"/>
<dbReference type="GeneID" id="6083396"/>
<evidence type="ECO:0000313" key="2">
    <source>
        <dbReference type="Proteomes" id="UP000001194"/>
    </source>
</evidence>
<dbReference type="HOGENOM" id="CLU_1959956_0_0_1"/>
<reference evidence="1 2" key="1">
    <citation type="journal article" date="2008" name="Nature">
        <title>The genome of Laccaria bicolor provides insights into mycorrhizal symbiosis.</title>
        <authorList>
            <person name="Martin F."/>
            <person name="Aerts A."/>
            <person name="Ahren D."/>
            <person name="Brun A."/>
            <person name="Danchin E.G.J."/>
            <person name="Duchaussoy F."/>
            <person name="Gibon J."/>
            <person name="Kohler A."/>
            <person name="Lindquist E."/>
            <person name="Pereda V."/>
            <person name="Salamov A."/>
            <person name="Shapiro H.J."/>
            <person name="Wuyts J."/>
            <person name="Blaudez D."/>
            <person name="Buee M."/>
            <person name="Brokstein P."/>
            <person name="Canbaeck B."/>
            <person name="Cohen D."/>
            <person name="Courty P.E."/>
            <person name="Coutinho P.M."/>
            <person name="Delaruelle C."/>
            <person name="Detter J.C."/>
            <person name="Deveau A."/>
            <person name="DiFazio S."/>
            <person name="Duplessis S."/>
            <person name="Fraissinet-Tachet L."/>
            <person name="Lucic E."/>
            <person name="Frey-Klett P."/>
            <person name="Fourrey C."/>
            <person name="Feussner I."/>
            <person name="Gay G."/>
            <person name="Grimwood J."/>
            <person name="Hoegger P.J."/>
            <person name="Jain P."/>
            <person name="Kilaru S."/>
            <person name="Labbe J."/>
            <person name="Lin Y.C."/>
            <person name="Legue V."/>
            <person name="Le Tacon F."/>
            <person name="Marmeisse R."/>
            <person name="Melayah D."/>
            <person name="Montanini B."/>
            <person name="Muratet M."/>
            <person name="Nehls U."/>
            <person name="Niculita-Hirzel H."/>
            <person name="Oudot-Le Secq M.P."/>
            <person name="Peter M."/>
            <person name="Quesneville H."/>
            <person name="Rajashekar B."/>
            <person name="Reich M."/>
            <person name="Rouhier N."/>
            <person name="Schmutz J."/>
            <person name="Yin T."/>
            <person name="Chalot M."/>
            <person name="Henrissat B."/>
            <person name="Kuees U."/>
            <person name="Lucas S."/>
            <person name="Van de Peer Y."/>
            <person name="Podila G.K."/>
            <person name="Polle A."/>
            <person name="Pukkila P.J."/>
            <person name="Richardson P.M."/>
            <person name="Rouze P."/>
            <person name="Sanders I.R."/>
            <person name="Stajich J.E."/>
            <person name="Tunlid A."/>
            <person name="Tuskan G."/>
            <person name="Grigoriev I.V."/>
        </authorList>
    </citation>
    <scope>NUCLEOTIDE SEQUENCE [LARGE SCALE GENOMIC DNA]</scope>
    <source>
        <strain evidence="2">S238N-H82 / ATCC MYA-4686</strain>
    </source>
</reference>
<dbReference type="Proteomes" id="UP000001194">
    <property type="component" value="Unassembled WGS sequence"/>
</dbReference>
<evidence type="ECO:0000313" key="1">
    <source>
        <dbReference type="EMBL" id="EDR01709.1"/>
    </source>
</evidence>
<dbReference type="InParanoid" id="B0DV10"/>
<protein>
    <submittedName>
        <fullName evidence="1">Predicted protein</fullName>
    </submittedName>
</protein>
<keyword evidence="2" id="KW-1185">Reference proteome</keyword>
<name>B0DV10_LACBS</name>
<accession>B0DV10</accession>
<gene>
    <name evidence="1" type="ORF">LACBIDRAFT_333140</name>
</gene>
<dbReference type="EMBL" id="DS547137">
    <property type="protein sequence ID" value="EDR01709.1"/>
    <property type="molecule type" value="Genomic_DNA"/>
</dbReference>
<organism evidence="2">
    <name type="scientific">Laccaria bicolor (strain S238N-H82 / ATCC MYA-4686)</name>
    <name type="common">Bicoloured deceiver</name>
    <name type="synonym">Laccaria laccata var. bicolor</name>
    <dbReference type="NCBI Taxonomy" id="486041"/>
    <lineage>
        <taxon>Eukaryota</taxon>
        <taxon>Fungi</taxon>
        <taxon>Dikarya</taxon>
        <taxon>Basidiomycota</taxon>
        <taxon>Agaricomycotina</taxon>
        <taxon>Agaricomycetes</taxon>
        <taxon>Agaricomycetidae</taxon>
        <taxon>Agaricales</taxon>
        <taxon>Agaricineae</taxon>
        <taxon>Hydnangiaceae</taxon>
        <taxon>Laccaria</taxon>
    </lineage>
</organism>
<sequence>MASNIHRHRHNFAGVRTLRPNIIGGLRGMGSSSRSKRRCCCAEFAVGVMRMTIYVSRFGALCYARGYFEGGGKGKRQNVLSKYIRAGGEAAHSSTPLSSTCTSPHPWTAELDDHTYSPGPALAGSIKG</sequence>
<dbReference type="AlphaFoldDB" id="B0DV10"/>